<evidence type="ECO:0000313" key="2">
    <source>
        <dbReference type="EMBL" id="SPF43280.1"/>
    </source>
</evidence>
<keyword evidence="1" id="KW-1133">Transmembrane helix</keyword>
<organism evidence="2 3">
    <name type="scientific">Candidatus Desulfosporosinus infrequens</name>
    <dbReference type="NCBI Taxonomy" id="2043169"/>
    <lineage>
        <taxon>Bacteria</taxon>
        <taxon>Bacillati</taxon>
        <taxon>Bacillota</taxon>
        <taxon>Clostridia</taxon>
        <taxon>Eubacteriales</taxon>
        <taxon>Desulfitobacteriaceae</taxon>
        <taxon>Desulfosporosinus</taxon>
    </lineage>
</organism>
<feature type="transmembrane region" description="Helical" evidence="1">
    <location>
        <begin position="55"/>
        <end position="80"/>
    </location>
</feature>
<reference evidence="3" key="1">
    <citation type="submission" date="2018-02" db="EMBL/GenBank/DDBJ databases">
        <authorList>
            <person name="Hausmann B."/>
        </authorList>
    </citation>
    <scope>NUCLEOTIDE SEQUENCE [LARGE SCALE GENOMIC DNA]</scope>
    <source>
        <strain evidence="3">Peat soil MAG SbF1</strain>
    </source>
</reference>
<dbReference type="Proteomes" id="UP000238916">
    <property type="component" value="Unassembled WGS sequence"/>
</dbReference>
<evidence type="ECO:0000313" key="3">
    <source>
        <dbReference type="Proteomes" id="UP000238916"/>
    </source>
</evidence>
<dbReference type="AlphaFoldDB" id="A0A2U3KUK3"/>
<gene>
    <name evidence="2" type="ORF">SBF1_280003</name>
</gene>
<sequence length="83" mass="9729">MMYAGTDEMVTHGALLLFVYAMGFCLPFILLAFLYNKFFFRLSPLYSWLPWIQRLSGLTIIFVGIAIYFDLMNTLLAILARYW</sequence>
<keyword evidence="1" id="KW-0812">Transmembrane</keyword>
<keyword evidence="1" id="KW-0472">Membrane</keyword>
<proteinExistence type="predicted"/>
<name>A0A2U3KUK3_9FIRM</name>
<dbReference type="EMBL" id="OMOF01000201">
    <property type="protein sequence ID" value="SPF43280.1"/>
    <property type="molecule type" value="Genomic_DNA"/>
</dbReference>
<accession>A0A2U3KUK3</accession>
<evidence type="ECO:0000256" key="1">
    <source>
        <dbReference type="SAM" id="Phobius"/>
    </source>
</evidence>
<feature type="transmembrane region" description="Helical" evidence="1">
    <location>
        <begin position="12"/>
        <end position="35"/>
    </location>
</feature>
<protein>
    <submittedName>
        <fullName evidence="2">Cytochrome c-type biogenesis protein CcdA</fullName>
    </submittedName>
</protein>